<keyword evidence="10" id="KW-0808">Transferase</keyword>
<dbReference type="GO" id="GO:0003852">
    <property type="term" value="F:2-isopropylmalate synthase activity"/>
    <property type="evidence" value="ECO:0007669"/>
    <property type="project" value="UniProtKB-EC"/>
</dbReference>
<evidence type="ECO:0000256" key="6">
    <source>
        <dbReference type="ARBA" id="ARBA00011738"/>
    </source>
</evidence>
<comment type="cofactor">
    <cofactor evidence="2">
        <name>a divalent metal cation</name>
        <dbReference type="ChEBI" id="CHEBI:60240"/>
    </cofactor>
</comment>
<evidence type="ECO:0000256" key="13">
    <source>
        <dbReference type="ARBA" id="ARBA00023304"/>
    </source>
</evidence>
<dbReference type="AlphaFoldDB" id="A0AA37P785"/>
<evidence type="ECO:0000256" key="11">
    <source>
        <dbReference type="ARBA" id="ARBA00022723"/>
    </source>
</evidence>
<reference evidence="15 16" key="1">
    <citation type="submission" date="2022-03" db="EMBL/GenBank/DDBJ databases">
        <title>Genome data of Colletotrichum spp.</title>
        <authorList>
            <person name="Utami Y.D."/>
            <person name="Hiruma K."/>
        </authorList>
    </citation>
    <scope>NUCLEOTIDE SEQUENCE [LARGE SCALE GENOMIC DNA]</scope>
    <source>
        <strain evidence="15 16">MAFF 239500</strain>
    </source>
</reference>
<dbReference type="FunFam" id="3.30.160.270:FF:000002">
    <property type="entry name" value="2-isopropylmalate synthase"/>
    <property type="match status" value="1"/>
</dbReference>
<dbReference type="GeneID" id="73323572"/>
<comment type="catalytic activity">
    <reaction evidence="1">
        <text>3-methyl-2-oxobutanoate + acetyl-CoA + H2O = (2S)-2-isopropylmalate + CoA + H(+)</text>
        <dbReference type="Rhea" id="RHEA:21524"/>
        <dbReference type="ChEBI" id="CHEBI:1178"/>
        <dbReference type="ChEBI" id="CHEBI:11851"/>
        <dbReference type="ChEBI" id="CHEBI:15377"/>
        <dbReference type="ChEBI" id="CHEBI:15378"/>
        <dbReference type="ChEBI" id="CHEBI:57287"/>
        <dbReference type="ChEBI" id="CHEBI:57288"/>
        <dbReference type="EC" id="2.3.3.13"/>
    </reaction>
</comment>
<organism evidence="15 16">
    <name type="scientific">Colletotrichum spaethianum</name>
    <dbReference type="NCBI Taxonomy" id="700344"/>
    <lineage>
        <taxon>Eukaryota</taxon>
        <taxon>Fungi</taxon>
        <taxon>Dikarya</taxon>
        <taxon>Ascomycota</taxon>
        <taxon>Pezizomycotina</taxon>
        <taxon>Sordariomycetes</taxon>
        <taxon>Hypocreomycetidae</taxon>
        <taxon>Glomerellales</taxon>
        <taxon>Glomerellaceae</taxon>
        <taxon>Colletotrichum</taxon>
        <taxon>Colletotrichum spaethianum species complex</taxon>
    </lineage>
</organism>
<dbReference type="Gene3D" id="3.30.160.270">
    <property type="match status" value="1"/>
</dbReference>
<dbReference type="PANTHER" id="PTHR46911:SF1">
    <property type="entry name" value="2-ISOPROPYLMALATE SYNTHASE"/>
    <property type="match status" value="1"/>
</dbReference>
<evidence type="ECO:0000256" key="7">
    <source>
        <dbReference type="ARBA" id="ARBA00012973"/>
    </source>
</evidence>
<evidence type="ECO:0000256" key="4">
    <source>
        <dbReference type="ARBA" id="ARBA00004689"/>
    </source>
</evidence>
<comment type="subunit">
    <text evidence="6">Homodimer.</text>
</comment>
<accession>A0AA37P785</accession>
<feature type="domain" description="Pyruvate carboxyltransferase" evidence="14">
    <location>
        <begin position="189"/>
        <end position="312"/>
    </location>
</feature>
<dbReference type="SMART" id="SM00917">
    <property type="entry name" value="LeuA_dimer"/>
    <property type="match status" value="1"/>
</dbReference>
<dbReference type="SUPFAM" id="SSF89000">
    <property type="entry name" value="post-HMGL domain-like"/>
    <property type="match status" value="1"/>
</dbReference>
<keyword evidence="11" id="KW-0479">Metal-binding</keyword>
<protein>
    <recommendedName>
        <fullName evidence="7">2-isopropylmalate synthase</fullName>
        <ecNumber evidence="7">2.3.3.13</ecNumber>
    </recommendedName>
</protein>
<dbReference type="Pfam" id="PF08502">
    <property type="entry name" value="LeuA_dimer"/>
    <property type="match status" value="1"/>
</dbReference>
<name>A0AA37P785_9PEZI</name>
<dbReference type="InterPro" id="IPR002034">
    <property type="entry name" value="AIPM/Hcit_synth_CS"/>
</dbReference>
<dbReference type="Pfam" id="PF00682">
    <property type="entry name" value="HMGL-like"/>
    <property type="match status" value="1"/>
</dbReference>
<dbReference type="GO" id="GO:0046872">
    <property type="term" value="F:metal ion binding"/>
    <property type="evidence" value="ECO:0007669"/>
    <property type="project" value="UniProtKB-KW"/>
</dbReference>
<proteinExistence type="inferred from homology"/>
<comment type="pathway">
    <text evidence="4">Amino-acid biosynthesis; L-leucine biosynthesis; L-leucine from 3-methyl-2-oxobutanoate: step 1/4.</text>
</comment>
<dbReference type="SUPFAM" id="SSF51569">
    <property type="entry name" value="Aldolase"/>
    <property type="match status" value="1"/>
</dbReference>
<dbReference type="GO" id="GO:0009098">
    <property type="term" value="P:L-leucine biosynthetic process"/>
    <property type="evidence" value="ECO:0007669"/>
    <property type="project" value="UniProtKB-KW"/>
</dbReference>
<comment type="subcellular location">
    <subcellularLocation>
        <location evidence="3">Mitochondrion</location>
    </subcellularLocation>
</comment>
<dbReference type="InterPro" id="IPR054692">
    <property type="entry name" value="LeuA-like_post-cat"/>
</dbReference>
<dbReference type="PROSITE" id="PS00816">
    <property type="entry name" value="AIPM_HOMOCIT_SYNTH_2"/>
    <property type="match status" value="1"/>
</dbReference>
<dbReference type="InterPro" id="IPR000891">
    <property type="entry name" value="PYR_CT"/>
</dbReference>
<evidence type="ECO:0000259" key="14">
    <source>
        <dbReference type="PROSITE" id="PS50991"/>
    </source>
</evidence>
<dbReference type="NCBIfam" id="NF002991">
    <property type="entry name" value="PRK03739.1"/>
    <property type="match status" value="1"/>
</dbReference>
<keyword evidence="8" id="KW-0432">Leucine biosynthesis</keyword>
<evidence type="ECO:0000256" key="5">
    <source>
        <dbReference type="ARBA" id="ARBA00009767"/>
    </source>
</evidence>
<evidence type="ECO:0000256" key="12">
    <source>
        <dbReference type="ARBA" id="ARBA00023128"/>
    </source>
</evidence>
<dbReference type="Gene3D" id="3.20.20.70">
    <property type="entry name" value="Aldolase class I"/>
    <property type="match status" value="1"/>
</dbReference>
<evidence type="ECO:0000256" key="8">
    <source>
        <dbReference type="ARBA" id="ARBA00022430"/>
    </source>
</evidence>
<evidence type="ECO:0000313" key="16">
    <source>
        <dbReference type="Proteomes" id="UP001055115"/>
    </source>
</evidence>
<dbReference type="EMBL" id="BQXU01000005">
    <property type="protein sequence ID" value="GKT42589.1"/>
    <property type="molecule type" value="Genomic_DNA"/>
</dbReference>
<dbReference type="SUPFAM" id="SSF110921">
    <property type="entry name" value="2-isopropylmalate synthase LeuA, allosteric (dimerisation) domain"/>
    <property type="match status" value="1"/>
</dbReference>
<dbReference type="FunFam" id="3.20.20.70:FF:000045">
    <property type="entry name" value="2-isopropylmalate synthase"/>
    <property type="match status" value="1"/>
</dbReference>
<dbReference type="PANTHER" id="PTHR46911">
    <property type="match status" value="1"/>
</dbReference>
<evidence type="ECO:0000256" key="10">
    <source>
        <dbReference type="ARBA" id="ARBA00022679"/>
    </source>
</evidence>
<comment type="caution">
    <text evidence="15">The sequence shown here is derived from an EMBL/GenBank/DDBJ whole genome shotgun (WGS) entry which is preliminary data.</text>
</comment>
<evidence type="ECO:0000256" key="3">
    <source>
        <dbReference type="ARBA" id="ARBA00004173"/>
    </source>
</evidence>
<dbReference type="InterPro" id="IPR013785">
    <property type="entry name" value="Aldolase_TIM"/>
</dbReference>
<dbReference type="GO" id="GO:0005739">
    <property type="term" value="C:mitochondrion"/>
    <property type="evidence" value="ECO:0007669"/>
    <property type="project" value="UniProtKB-SubCell"/>
</dbReference>
<dbReference type="Proteomes" id="UP001055115">
    <property type="component" value="Unassembled WGS sequence"/>
</dbReference>
<dbReference type="Pfam" id="PF22615">
    <property type="entry name" value="IPMS_D2"/>
    <property type="match status" value="1"/>
</dbReference>
<gene>
    <name evidence="15" type="ORF">ColSpa_02770</name>
</gene>
<comment type="similarity">
    <text evidence="5">Belongs to the alpha-IPM synthase/homocitrate synthase family. LeuA type 2 subfamily.</text>
</comment>
<keyword evidence="9" id="KW-0028">Amino-acid biosynthesis</keyword>
<dbReference type="PROSITE" id="PS50991">
    <property type="entry name" value="PYR_CT"/>
    <property type="match status" value="1"/>
</dbReference>
<dbReference type="InterPro" id="IPR039371">
    <property type="entry name" value="LeuA_N_DRE-TIM"/>
</dbReference>
<keyword evidence="13" id="KW-0100">Branched-chain amino acid biosynthesis</keyword>
<sequence length="604" mass="67004">MPMLKEPWKKYKPFPPLNLPDRQWPSKTITKARDGSRPICAMATRAWLTQWHNGDEKWRYFKMLCDLGYKEIEVSFPSASQTDFDFTRRLIETPGAVPDDVYLQVLSPCREDLIRRTVESLKGAKNAIVHIYLATSECFRRIVFGFSEDESVELAVKCAKLVRSLTKDDPSQSGTNWQFEFSPETFSDTSPEFVIRICEAVKAAWEPTAEVPIIFNLPATVEMATPNVYADQIEYFCRNITEREKIAVSLHPHNDRGCAVAAAELAQMAGADRVEGCLFGNGERTGNVDLVTLGLNLYTQGVHPNVDFSDLNSVIDMVEVCNKIPVHPRAPYGGSLVVCAFSGSHQDAIKKGFQVRDQTVKSSDEYWQIPYLPLDPTDIGRTYEAIIRVAFSKVVQDKADQLGRELLSDEITDLFESTYYLRDNPRFTIVDYSITPDRSQSPAPPQPGKTQDTKNLKRVFDGVVSIDGKEYNLRGRGNGPISSLANALKSVGVTLDVEDYKEHAIGAGRDVKAATYIECTATGTKQRYWGIGIHEDVVQSSLIALLSAASNFVGSRPGSPIFAKPIPTRSMSKELDLDSANGTNGASQETPSVVSVLEEKANGM</sequence>
<evidence type="ECO:0000313" key="15">
    <source>
        <dbReference type="EMBL" id="GKT42589.1"/>
    </source>
</evidence>
<dbReference type="EC" id="2.3.3.13" evidence="7"/>
<evidence type="ECO:0000256" key="1">
    <source>
        <dbReference type="ARBA" id="ARBA00000064"/>
    </source>
</evidence>
<evidence type="ECO:0000256" key="9">
    <source>
        <dbReference type="ARBA" id="ARBA00022605"/>
    </source>
</evidence>
<dbReference type="RefSeq" id="XP_049124939.1">
    <property type="nucleotide sequence ID" value="XM_049268982.1"/>
</dbReference>
<dbReference type="CDD" id="cd07942">
    <property type="entry name" value="DRE_TIM_LeuA"/>
    <property type="match status" value="1"/>
</dbReference>
<evidence type="ECO:0000256" key="2">
    <source>
        <dbReference type="ARBA" id="ARBA00001968"/>
    </source>
</evidence>
<keyword evidence="16" id="KW-1185">Reference proteome</keyword>
<dbReference type="InterPro" id="IPR013709">
    <property type="entry name" value="2-isopropylmalate_synth_dimer"/>
</dbReference>
<dbReference type="InterPro" id="IPR036230">
    <property type="entry name" value="LeuA_allosteric_dom_sf"/>
</dbReference>
<keyword evidence="12" id="KW-0496">Mitochondrion</keyword>